<accession>A0ABV1NX65</accession>
<dbReference type="Pfam" id="PF13677">
    <property type="entry name" value="MotB_plug"/>
    <property type="match status" value="1"/>
</dbReference>
<evidence type="ECO:0000256" key="3">
    <source>
        <dbReference type="ARBA" id="ARBA00022475"/>
    </source>
</evidence>
<comment type="caution">
    <text evidence="12">The sequence shown here is derived from an EMBL/GenBank/DDBJ whole genome shotgun (WGS) entry which is preliminary data.</text>
</comment>
<dbReference type="Gene3D" id="3.30.1330.60">
    <property type="entry name" value="OmpA-like domain"/>
    <property type="match status" value="1"/>
</dbReference>
<evidence type="ECO:0000313" key="13">
    <source>
        <dbReference type="Proteomes" id="UP001482520"/>
    </source>
</evidence>
<dbReference type="InterPro" id="IPR006665">
    <property type="entry name" value="OmpA-like"/>
</dbReference>
<reference evidence="12 13" key="1">
    <citation type="submission" date="2024-02" db="EMBL/GenBank/DDBJ databases">
        <title>Full genome sequence of Nocardioides kribbensis.</title>
        <authorList>
            <person name="Poletto B.L."/>
            <person name="Silva G."/>
            <person name="Galante D."/>
            <person name="Campos K.R."/>
            <person name="Santos M.B.N."/>
            <person name="Sacchi C.T."/>
        </authorList>
    </citation>
    <scope>NUCLEOTIDE SEQUENCE [LARGE SCALE GENOMIC DNA]</scope>
    <source>
        <strain evidence="12 13">O4R</strain>
    </source>
</reference>
<dbReference type="RefSeq" id="WP_193662043.1">
    <property type="nucleotide sequence ID" value="NZ_BAAAMM010000024.1"/>
</dbReference>
<keyword evidence="4 10" id="KW-0812">Transmembrane</keyword>
<organism evidence="12 13">
    <name type="scientific">Nocardioides kribbensis</name>
    <dbReference type="NCBI Taxonomy" id="305517"/>
    <lineage>
        <taxon>Bacteria</taxon>
        <taxon>Bacillati</taxon>
        <taxon>Actinomycetota</taxon>
        <taxon>Actinomycetes</taxon>
        <taxon>Propionibacteriales</taxon>
        <taxon>Nocardioidaceae</taxon>
        <taxon>Nocardioides</taxon>
    </lineage>
</organism>
<dbReference type="SUPFAM" id="SSF103088">
    <property type="entry name" value="OmpA-like"/>
    <property type="match status" value="1"/>
</dbReference>
<name>A0ABV1NX65_9ACTN</name>
<comment type="similarity">
    <text evidence="2">Belongs to the MotB family.</text>
</comment>
<dbReference type="PROSITE" id="PS51123">
    <property type="entry name" value="OMPA_2"/>
    <property type="match status" value="1"/>
</dbReference>
<keyword evidence="3" id="KW-1003">Cell membrane</keyword>
<keyword evidence="12" id="KW-0966">Cell projection</keyword>
<dbReference type="Pfam" id="PF00691">
    <property type="entry name" value="OmpA"/>
    <property type="match status" value="1"/>
</dbReference>
<evidence type="ECO:0000256" key="8">
    <source>
        <dbReference type="SAM" id="Coils"/>
    </source>
</evidence>
<dbReference type="PANTHER" id="PTHR30329">
    <property type="entry name" value="STATOR ELEMENT OF FLAGELLAR MOTOR COMPLEX"/>
    <property type="match status" value="1"/>
</dbReference>
<evidence type="ECO:0000313" key="12">
    <source>
        <dbReference type="EMBL" id="MEQ7847084.1"/>
    </source>
</evidence>
<evidence type="ECO:0000256" key="10">
    <source>
        <dbReference type="SAM" id="Phobius"/>
    </source>
</evidence>
<comment type="subcellular location">
    <subcellularLocation>
        <location evidence="1">Cell membrane</location>
        <topology evidence="1">Single-pass membrane protein</topology>
    </subcellularLocation>
</comment>
<keyword evidence="5 10" id="KW-1133">Transmembrane helix</keyword>
<feature type="region of interest" description="Disordered" evidence="9">
    <location>
        <begin position="285"/>
        <end position="346"/>
    </location>
</feature>
<evidence type="ECO:0000256" key="6">
    <source>
        <dbReference type="ARBA" id="ARBA00023136"/>
    </source>
</evidence>
<dbReference type="InterPro" id="IPR025713">
    <property type="entry name" value="MotB-like_N_dom"/>
</dbReference>
<feature type="coiled-coil region" evidence="8">
    <location>
        <begin position="102"/>
        <end position="145"/>
    </location>
</feature>
<feature type="transmembrane region" description="Helical" evidence="10">
    <location>
        <begin position="21"/>
        <end position="41"/>
    </location>
</feature>
<dbReference type="Proteomes" id="UP001482520">
    <property type="component" value="Unassembled WGS sequence"/>
</dbReference>
<keyword evidence="12" id="KW-0969">Cilium</keyword>
<dbReference type="CDD" id="cd07185">
    <property type="entry name" value="OmpA_C-like"/>
    <property type="match status" value="1"/>
</dbReference>
<keyword evidence="13" id="KW-1185">Reference proteome</keyword>
<protein>
    <submittedName>
        <fullName evidence="12">Flagellar motor protein MotB</fullName>
    </submittedName>
</protein>
<dbReference type="PANTHER" id="PTHR30329:SF21">
    <property type="entry name" value="LIPOPROTEIN YIAD-RELATED"/>
    <property type="match status" value="1"/>
</dbReference>
<dbReference type="EMBL" id="JBEGDP010000005">
    <property type="protein sequence ID" value="MEQ7847084.1"/>
    <property type="molecule type" value="Genomic_DNA"/>
</dbReference>
<keyword evidence="12" id="KW-0282">Flagellum</keyword>
<feature type="domain" description="OmpA-like" evidence="11">
    <location>
        <begin position="155"/>
        <end position="276"/>
    </location>
</feature>
<evidence type="ECO:0000256" key="7">
    <source>
        <dbReference type="PROSITE-ProRule" id="PRU00473"/>
    </source>
</evidence>
<keyword evidence="6 7" id="KW-0472">Membrane</keyword>
<evidence type="ECO:0000259" key="11">
    <source>
        <dbReference type="PROSITE" id="PS51123"/>
    </source>
</evidence>
<evidence type="ECO:0000256" key="2">
    <source>
        <dbReference type="ARBA" id="ARBA00008914"/>
    </source>
</evidence>
<evidence type="ECO:0000256" key="9">
    <source>
        <dbReference type="SAM" id="MobiDB-lite"/>
    </source>
</evidence>
<keyword evidence="8" id="KW-0175">Coiled coil</keyword>
<evidence type="ECO:0000256" key="1">
    <source>
        <dbReference type="ARBA" id="ARBA00004162"/>
    </source>
</evidence>
<dbReference type="InterPro" id="IPR036737">
    <property type="entry name" value="OmpA-like_sf"/>
</dbReference>
<dbReference type="InterPro" id="IPR050330">
    <property type="entry name" value="Bact_OuterMem_StrucFunc"/>
</dbReference>
<feature type="compositionally biased region" description="Basic and acidic residues" evidence="9">
    <location>
        <begin position="299"/>
        <end position="311"/>
    </location>
</feature>
<sequence>MSARRKRHEEHEEHENHERWLVTYADMVTLLMVLFIVMFAMSQVDEKKFAELKEGLAAGFGASDQVLQGASSIQEQPGSAAVAPVRPQLALADLSEKDRAVVEEALAETERLEQDRRRAEARSEAERLDEVRERLERALRAQGLQDDVKATYDERGLVLSLVSRHVVFESDLATLTARGEEVVDTLAPVLLAIPDRLQIDGHTNQVDVQPKYFATDWDLSAARALTVLRRLDERFGVPAERLSLAAYGHEKPLVDPSEPGSQAVNKRVDIVVLTRLPREVAQLLPDAAGALPRDGAPGGDRRGAGERREEDATPTPGGSTDDGAVRADGLPADPTDPTDPSQGAPR</sequence>
<proteinExistence type="inferred from homology"/>
<evidence type="ECO:0000256" key="5">
    <source>
        <dbReference type="ARBA" id="ARBA00022989"/>
    </source>
</evidence>
<evidence type="ECO:0000256" key="4">
    <source>
        <dbReference type="ARBA" id="ARBA00022692"/>
    </source>
</evidence>
<gene>
    <name evidence="12" type="ORF">V6R90_07315</name>
</gene>